<gene>
    <name evidence="1" type="ORF">RRG08_060024</name>
</gene>
<keyword evidence="2" id="KW-1185">Reference proteome</keyword>
<comment type="caution">
    <text evidence="1">The sequence shown here is derived from an EMBL/GenBank/DDBJ whole genome shotgun (WGS) entry which is preliminary data.</text>
</comment>
<dbReference type="Proteomes" id="UP001283361">
    <property type="component" value="Unassembled WGS sequence"/>
</dbReference>
<evidence type="ECO:0000313" key="1">
    <source>
        <dbReference type="EMBL" id="KAK3742522.1"/>
    </source>
</evidence>
<dbReference type="AlphaFoldDB" id="A0AAE0YEF7"/>
<dbReference type="EMBL" id="JAWDGP010006349">
    <property type="protein sequence ID" value="KAK3742522.1"/>
    <property type="molecule type" value="Genomic_DNA"/>
</dbReference>
<name>A0AAE0YEF7_9GAST</name>
<sequence length="70" mass="7986">MRKRKKFDLQQNPPDGHRILVERTRSSSAISDRQRCCQVQGGHGQFELGTGSRLELTETTCAGKAEWERL</sequence>
<accession>A0AAE0YEF7</accession>
<proteinExistence type="predicted"/>
<protein>
    <submittedName>
        <fullName evidence="1">Uncharacterized protein</fullName>
    </submittedName>
</protein>
<reference evidence="1" key="1">
    <citation type="journal article" date="2023" name="G3 (Bethesda)">
        <title>A reference genome for the long-term kleptoplast-retaining sea slug Elysia crispata morphotype clarki.</title>
        <authorList>
            <person name="Eastman K.E."/>
            <person name="Pendleton A.L."/>
            <person name="Shaikh M.A."/>
            <person name="Suttiyut T."/>
            <person name="Ogas R."/>
            <person name="Tomko P."/>
            <person name="Gavelis G."/>
            <person name="Widhalm J.R."/>
            <person name="Wisecaver J.H."/>
        </authorList>
    </citation>
    <scope>NUCLEOTIDE SEQUENCE</scope>
    <source>
        <strain evidence="1">ECLA1</strain>
    </source>
</reference>
<evidence type="ECO:0000313" key="2">
    <source>
        <dbReference type="Proteomes" id="UP001283361"/>
    </source>
</evidence>
<organism evidence="1 2">
    <name type="scientific">Elysia crispata</name>
    <name type="common">lettuce slug</name>
    <dbReference type="NCBI Taxonomy" id="231223"/>
    <lineage>
        <taxon>Eukaryota</taxon>
        <taxon>Metazoa</taxon>
        <taxon>Spiralia</taxon>
        <taxon>Lophotrochozoa</taxon>
        <taxon>Mollusca</taxon>
        <taxon>Gastropoda</taxon>
        <taxon>Heterobranchia</taxon>
        <taxon>Euthyneura</taxon>
        <taxon>Panpulmonata</taxon>
        <taxon>Sacoglossa</taxon>
        <taxon>Placobranchoidea</taxon>
        <taxon>Plakobranchidae</taxon>
        <taxon>Elysia</taxon>
    </lineage>
</organism>